<comment type="caution">
    <text evidence="7">The sequence shown here is derived from an EMBL/GenBank/DDBJ whole genome shotgun (WGS) entry which is preliminary data.</text>
</comment>
<dbReference type="AlphaFoldDB" id="A0A951QDS6"/>
<dbReference type="InterPro" id="IPR011257">
    <property type="entry name" value="DNA_glycosylase"/>
</dbReference>
<dbReference type="InterPro" id="IPR051912">
    <property type="entry name" value="Alkylbase_DNA_Glycosylase/TA"/>
</dbReference>
<gene>
    <name evidence="7" type="ORF">KME15_18680</name>
</gene>
<dbReference type="GO" id="GO:0005737">
    <property type="term" value="C:cytoplasm"/>
    <property type="evidence" value="ECO:0007669"/>
    <property type="project" value="TreeGrafter"/>
</dbReference>
<dbReference type="Proteomes" id="UP000757435">
    <property type="component" value="Unassembled WGS sequence"/>
</dbReference>
<dbReference type="EC" id="3.2.2.21" evidence="3"/>
<dbReference type="GO" id="GO:0043916">
    <property type="term" value="F:DNA-7-methylguanine glycosylase activity"/>
    <property type="evidence" value="ECO:0007669"/>
    <property type="project" value="TreeGrafter"/>
</dbReference>
<evidence type="ECO:0000256" key="1">
    <source>
        <dbReference type="ARBA" id="ARBA00000086"/>
    </source>
</evidence>
<evidence type="ECO:0000313" key="7">
    <source>
        <dbReference type="EMBL" id="MBW4660704.1"/>
    </source>
</evidence>
<dbReference type="GO" id="GO:0006285">
    <property type="term" value="P:base-excision repair, AP site formation"/>
    <property type="evidence" value="ECO:0007669"/>
    <property type="project" value="TreeGrafter"/>
</dbReference>
<dbReference type="PANTHER" id="PTHR43003:SF5">
    <property type="entry name" value="DNA-3-METHYLADENINE GLYCOSYLASE"/>
    <property type="match status" value="1"/>
</dbReference>
<dbReference type="PANTHER" id="PTHR43003">
    <property type="entry name" value="DNA-3-METHYLADENINE GLYCOSYLASE"/>
    <property type="match status" value="1"/>
</dbReference>
<dbReference type="SMART" id="SM00478">
    <property type="entry name" value="ENDO3c"/>
    <property type="match status" value="1"/>
</dbReference>
<evidence type="ECO:0000313" key="8">
    <source>
        <dbReference type="Proteomes" id="UP000757435"/>
    </source>
</evidence>
<evidence type="ECO:0000256" key="4">
    <source>
        <dbReference type="ARBA" id="ARBA00022763"/>
    </source>
</evidence>
<evidence type="ECO:0000259" key="6">
    <source>
        <dbReference type="SMART" id="SM00478"/>
    </source>
</evidence>
<dbReference type="Pfam" id="PF00730">
    <property type="entry name" value="HhH-GPD"/>
    <property type="match status" value="1"/>
</dbReference>
<dbReference type="CDD" id="cd00056">
    <property type="entry name" value="ENDO3c"/>
    <property type="match status" value="1"/>
</dbReference>
<evidence type="ECO:0000256" key="3">
    <source>
        <dbReference type="ARBA" id="ARBA00012000"/>
    </source>
</evidence>
<accession>A0A951QDS6</accession>
<dbReference type="GO" id="GO:0032993">
    <property type="term" value="C:protein-DNA complex"/>
    <property type="evidence" value="ECO:0007669"/>
    <property type="project" value="TreeGrafter"/>
</dbReference>
<reference evidence="7" key="2">
    <citation type="journal article" date="2022" name="Microbiol. Resour. Announc.">
        <title>Metagenome Sequencing to Explore Phylogenomics of Terrestrial Cyanobacteria.</title>
        <authorList>
            <person name="Ward R.D."/>
            <person name="Stajich J.E."/>
            <person name="Johansen J.R."/>
            <person name="Huntemann M."/>
            <person name="Clum A."/>
            <person name="Foster B."/>
            <person name="Foster B."/>
            <person name="Roux S."/>
            <person name="Palaniappan K."/>
            <person name="Varghese N."/>
            <person name="Mukherjee S."/>
            <person name="Reddy T.B.K."/>
            <person name="Daum C."/>
            <person name="Copeland A."/>
            <person name="Chen I.A."/>
            <person name="Ivanova N.N."/>
            <person name="Kyrpides N.C."/>
            <person name="Shapiro N."/>
            <person name="Eloe-Fadrosh E.A."/>
            <person name="Pietrasiak N."/>
        </authorList>
    </citation>
    <scope>NUCLEOTIDE SEQUENCE</scope>
    <source>
        <strain evidence="7">UHER 2000/2452</strain>
    </source>
</reference>
<dbReference type="EMBL" id="JAHHHD010000024">
    <property type="protein sequence ID" value="MBW4660704.1"/>
    <property type="molecule type" value="Genomic_DNA"/>
</dbReference>
<keyword evidence="5" id="KW-0234">DNA repair</keyword>
<evidence type="ECO:0000256" key="5">
    <source>
        <dbReference type="ARBA" id="ARBA00023204"/>
    </source>
</evidence>
<dbReference type="Gene3D" id="1.10.340.30">
    <property type="entry name" value="Hypothetical protein, domain 2"/>
    <property type="match status" value="1"/>
</dbReference>
<proteinExistence type="inferred from homology"/>
<name>A0A951QDS6_9CYAN</name>
<protein>
    <recommendedName>
        <fullName evidence="3">DNA-3-methyladenine glycosylase II</fullName>
        <ecNumber evidence="3">3.2.2.21</ecNumber>
    </recommendedName>
</protein>
<feature type="domain" description="HhH-GPD" evidence="6">
    <location>
        <begin position="47"/>
        <end position="202"/>
    </location>
</feature>
<dbReference type="Gene3D" id="1.10.1670.40">
    <property type="match status" value="1"/>
</dbReference>
<organism evidence="7 8">
    <name type="scientific">Drouetiella hepatica Uher 2000/2452</name>
    <dbReference type="NCBI Taxonomy" id="904376"/>
    <lineage>
        <taxon>Bacteria</taxon>
        <taxon>Bacillati</taxon>
        <taxon>Cyanobacteriota</taxon>
        <taxon>Cyanophyceae</taxon>
        <taxon>Oculatellales</taxon>
        <taxon>Oculatellaceae</taxon>
        <taxon>Drouetiella</taxon>
    </lineage>
</organism>
<reference evidence="7" key="1">
    <citation type="submission" date="2021-05" db="EMBL/GenBank/DDBJ databases">
        <authorList>
            <person name="Pietrasiak N."/>
            <person name="Ward R."/>
            <person name="Stajich J.E."/>
            <person name="Kurbessoian T."/>
        </authorList>
    </citation>
    <scope>NUCLEOTIDE SEQUENCE</scope>
    <source>
        <strain evidence="7">UHER 2000/2452</strain>
    </source>
</reference>
<dbReference type="GO" id="GO:0032131">
    <property type="term" value="F:alkylated DNA binding"/>
    <property type="evidence" value="ECO:0007669"/>
    <property type="project" value="TreeGrafter"/>
</dbReference>
<dbReference type="FunFam" id="1.10.340.30:FF:000004">
    <property type="entry name" value="DNA-3-methyladenine glycosylase II"/>
    <property type="match status" value="1"/>
</dbReference>
<dbReference type="SUPFAM" id="SSF48150">
    <property type="entry name" value="DNA-glycosylase"/>
    <property type="match status" value="1"/>
</dbReference>
<dbReference type="GO" id="GO:0008725">
    <property type="term" value="F:DNA-3-methyladenine glycosylase activity"/>
    <property type="evidence" value="ECO:0007669"/>
    <property type="project" value="TreeGrafter"/>
</dbReference>
<keyword evidence="4" id="KW-0227">DNA damage</keyword>
<dbReference type="GO" id="GO:0006307">
    <property type="term" value="P:DNA alkylation repair"/>
    <property type="evidence" value="ECO:0007669"/>
    <property type="project" value="TreeGrafter"/>
</dbReference>
<comment type="similarity">
    <text evidence="2">Belongs to the alkylbase DNA glycosidase AlkA family.</text>
</comment>
<sequence length="202" mass="22969">MDYSIAQTTLKQADPILGTVIDRVGNCTLNQEPHQGELLDALARSIIYQQLSGKAAAAIHRRFLQLYPELNLLTAEAILSTSDETLRSVGLSRSKVLYIKDLAQRIQVGLPPIAHLETLDNESIIQLLTQVKGIGRWTVQMLLIFRLHRWDVLPVDDLGIRSAIRKLYGLEELPDKKTVERIGQVWKPYQTIASWYLWRSLD</sequence>
<evidence type="ECO:0000256" key="2">
    <source>
        <dbReference type="ARBA" id="ARBA00010817"/>
    </source>
</evidence>
<comment type="catalytic activity">
    <reaction evidence="1">
        <text>Hydrolysis of alkylated DNA, releasing 3-methyladenine, 3-methylguanine, 7-methylguanine and 7-methyladenine.</text>
        <dbReference type="EC" id="3.2.2.21"/>
    </reaction>
</comment>
<dbReference type="InterPro" id="IPR003265">
    <property type="entry name" value="HhH-GPD_domain"/>
</dbReference>